<dbReference type="Gene3D" id="1.10.510.10">
    <property type="entry name" value="Transferase(Phosphotransferase) domain 1"/>
    <property type="match status" value="1"/>
</dbReference>
<feature type="region of interest" description="Disordered" evidence="10">
    <location>
        <begin position="528"/>
        <end position="603"/>
    </location>
</feature>
<comment type="catalytic activity">
    <reaction evidence="8">
        <text>[DNA-directed RNA polymerase] + ATP = phospho-[DNA-directed RNA polymerase] + ADP + H(+)</text>
        <dbReference type="Rhea" id="RHEA:10216"/>
        <dbReference type="Rhea" id="RHEA-COMP:11321"/>
        <dbReference type="Rhea" id="RHEA-COMP:11322"/>
        <dbReference type="ChEBI" id="CHEBI:15378"/>
        <dbReference type="ChEBI" id="CHEBI:30616"/>
        <dbReference type="ChEBI" id="CHEBI:43176"/>
        <dbReference type="ChEBI" id="CHEBI:68546"/>
        <dbReference type="ChEBI" id="CHEBI:456216"/>
        <dbReference type="EC" id="2.7.11.23"/>
    </reaction>
</comment>
<evidence type="ECO:0000256" key="3">
    <source>
        <dbReference type="ARBA" id="ARBA00022527"/>
    </source>
</evidence>
<dbReference type="InterPro" id="IPR017441">
    <property type="entry name" value="Protein_kinase_ATP_BS"/>
</dbReference>
<organism evidence="12">
    <name type="scientific">Dunaliella tertiolecta</name>
    <name type="common">Green alga</name>
    <dbReference type="NCBI Taxonomy" id="3047"/>
    <lineage>
        <taxon>Eukaryota</taxon>
        <taxon>Viridiplantae</taxon>
        <taxon>Chlorophyta</taxon>
        <taxon>core chlorophytes</taxon>
        <taxon>Chlorophyceae</taxon>
        <taxon>CS clade</taxon>
        <taxon>Chlamydomonadales</taxon>
        <taxon>Dunaliellaceae</taxon>
        <taxon>Dunaliella</taxon>
    </lineage>
</organism>
<dbReference type="Gene3D" id="3.30.200.20">
    <property type="entry name" value="Phosphorylase Kinase, domain 1"/>
    <property type="match status" value="1"/>
</dbReference>
<keyword evidence="7 9" id="KW-0067">ATP-binding</keyword>
<dbReference type="Pfam" id="PF00069">
    <property type="entry name" value="Pkinase"/>
    <property type="match status" value="1"/>
</dbReference>
<dbReference type="PROSITE" id="PS00107">
    <property type="entry name" value="PROTEIN_KINASE_ATP"/>
    <property type="match status" value="1"/>
</dbReference>
<dbReference type="SUPFAM" id="SSF56112">
    <property type="entry name" value="Protein kinase-like (PK-like)"/>
    <property type="match status" value="1"/>
</dbReference>
<dbReference type="EC" id="2.7.11.23" evidence="2"/>
<feature type="domain" description="Protein kinase" evidence="11">
    <location>
        <begin position="53"/>
        <end position="353"/>
    </location>
</feature>
<dbReference type="InterPro" id="IPR008271">
    <property type="entry name" value="Ser/Thr_kinase_AS"/>
</dbReference>
<dbReference type="AlphaFoldDB" id="A0A7S3QXP8"/>
<protein>
    <recommendedName>
        <fullName evidence="2">[RNA-polymerase]-subunit kinase</fullName>
        <ecNumber evidence="2">2.7.11.23</ecNumber>
    </recommendedName>
</protein>
<evidence type="ECO:0000256" key="6">
    <source>
        <dbReference type="ARBA" id="ARBA00022777"/>
    </source>
</evidence>
<feature type="compositionally biased region" description="Low complexity" evidence="10">
    <location>
        <begin position="490"/>
        <end position="501"/>
    </location>
</feature>
<comment type="similarity">
    <text evidence="1">Belongs to the protein kinase superfamily. CMGC Ser/Thr protein kinase family. CDC2/CDKX subfamily.</text>
</comment>
<dbReference type="SMART" id="SM00220">
    <property type="entry name" value="S_TKc"/>
    <property type="match status" value="1"/>
</dbReference>
<evidence type="ECO:0000256" key="5">
    <source>
        <dbReference type="ARBA" id="ARBA00022741"/>
    </source>
</evidence>
<dbReference type="InterPro" id="IPR050108">
    <property type="entry name" value="CDK"/>
</dbReference>
<gene>
    <name evidence="12" type="ORF">DTER00134_LOCUS11350</name>
</gene>
<feature type="binding site" evidence="9">
    <location>
        <position position="82"/>
    </location>
    <ligand>
        <name>ATP</name>
        <dbReference type="ChEBI" id="CHEBI:30616"/>
    </ligand>
</feature>
<proteinExistence type="inferred from homology"/>
<feature type="region of interest" description="Disordered" evidence="10">
    <location>
        <begin position="446"/>
        <end position="501"/>
    </location>
</feature>
<dbReference type="PANTHER" id="PTHR24056:SF546">
    <property type="entry name" value="CYCLIN-DEPENDENT KINASE 12"/>
    <property type="match status" value="1"/>
</dbReference>
<feature type="compositionally biased region" description="Gly residues" evidence="10">
    <location>
        <begin position="446"/>
        <end position="455"/>
    </location>
</feature>
<feature type="compositionally biased region" description="Low complexity" evidence="10">
    <location>
        <begin position="555"/>
        <end position="584"/>
    </location>
</feature>
<feature type="compositionally biased region" description="Pro residues" evidence="10">
    <location>
        <begin position="528"/>
        <end position="541"/>
    </location>
</feature>
<dbReference type="GO" id="GO:0032968">
    <property type="term" value="P:positive regulation of transcription elongation by RNA polymerase II"/>
    <property type="evidence" value="ECO:0007669"/>
    <property type="project" value="TreeGrafter"/>
</dbReference>
<dbReference type="FunFam" id="1.10.510.10:FF:000415">
    <property type="entry name" value="CMGC/CDK/CRK7 protein kinase, variant"/>
    <property type="match status" value="1"/>
</dbReference>
<evidence type="ECO:0000256" key="4">
    <source>
        <dbReference type="ARBA" id="ARBA00022679"/>
    </source>
</evidence>
<name>A0A7S3QXP8_DUNTE</name>
<dbReference type="PROSITE" id="PS00108">
    <property type="entry name" value="PROTEIN_KINASE_ST"/>
    <property type="match status" value="1"/>
</dbReference>
<evidence type="ECO:0000256" key="1">
    <source>
        <dbReference type="ARBA" id="ARBA00006485"/>
    </source>
</evidence>
<dbReference type="PANTHER" id="PTHR24056">
    <property type="entry name" value="CELL DIVISION PROTEIN KINASE"/>
    <property type="match status" value="1"/>
</dbReference>
<dbReference type="InterPro" id="IPR000719">
    <property type="entry name" value="Prot_kinase_dom"/>
</dbReference>
<evidence type="ECO:0000313" key="12">
    <source>
        <dbReference type="EMBL" id="CAE0496277.1"/>
    </source>
</evidence>
<dbReference type="InterPro" id="IPR011009">
    <property type="entry name" value="Kinase-like_dom_sf"/>
</dbReference>
<accession>A0A7S3QXP8</accession>
<sequence length="603" mass="65255">MPPLAGAPAPQTMTPMATPMEIPGPKCKIELPMPGDTNNQYGGTRTVREGYTFDVAHQIGEGTYGQVFVGNCKKDKAKVALKKIRMDTEKEGFPITAIREIKILSSMRHENVVNLREIVRSEIHRNNNYKGSIYMVFDYAEYDLTGLMETVKYKFSESQIKCIMKQLLKGLAYVHGNGVLHRDLKASNILIDSNGTVKLADFGLARTWQERQDSRLTNRVITLWYRPPELLLGAERYGPEVDMWSVGSIFAELLVGKPIFPGKEEIDQLDKIFQIMGTPTPETWPGVEKLPLWANIAKGRYGDVRLRKWVRDMTARTGQQPVKESAIQLMEKMLTLDPSKRCTALEAFQDPWFWNSDPDPCDPKDLPCKGSSHEFTMKKRRHEERETHHPMPLPHPQQLMHGGVPPPNAYYQRAGQAMHAGGMMGPPDGSKRARTGGMPPAAGAGYAGVGRGRGAPGPPGVPGGGRGGMPHPGGRGAAPPAGRVQPQPYLPAAGRGAAPPAAYAGTARAPFAAPPAYSGMPPPPGALMAPPPLAPGQPPPAAYGAPAAAPPGAYPPAGYGAPPGVAQPSMYAAAPPRAPYGAPGQPRPPSHPWNTQQQQPQRR</sequence>
<feature type="compositionally biased region" description="Gly residues" evidence="10">
    <location>
        <begin position="462"/>
        <end position="476"/>
    </location>
</feature>
<keyword evidence="3" id="KW-0723">Serine/threonine-protein kinase</keyword>
<evidence type="ECO:0000256" key="9">
    <source>
        <dbReference type="PROSITE-ProRule" id="PRU10141"/>
    </source>
</evidence>
<keyword evidence="6" id="KW-0418">Kinase</keyword>
<dbReference type="PROSITE" id="PS50011">
    <property type="entry name" value="PROTEIN_KINASE_DOM"/>
    <property type="match status" value="1"/>
</dbReference>
<keyword evidence="4" id="KW-0808">Transferase</keyword>
<dbReference type="EMBL" id="HBIP01019146">
    <property type="protein sequence ID" value="CAE0496277.1"/>
    <property type="molecule type" value="Transcribed_RNA"/>
</dbReference>
<evidence type="ECO:0000259" key="11">
    <source>
        <dbReference type="PROSITE" id="PS50011"/>
    </source>
</evidence>
<dbReference type="GO" id="GO:0005524">
    <property type="term" value="F:ATP binding"/>
    <property type="evidence" value="ECO:0007669"/>
    <property type="project" value="UniProtKB-UniRule"/>
</dbReference>
<dbReference type="GO" id="GO:0005634">
    <property type="term" value="C:nucleus"/>
    <property type="evidence" value="ECO:0007669"/>
    <property type="project" value="TreeGrafter"/>
</dbReference>
<evidence type="ECO:0000256" key="7">
    <source>
        <dbReference type="ARBA" id="ARBA00022840"/>
    </source>
</evidence>
<reference evidence="12" key="1">
    <citation type="submission" date="2021-01" db="EMBL/GenBank/DDBJ databases">
        <authorList>
            <person name="Corre E."/>
            <person name="Pelletier E."/>
            <person name="Niang G."/>
            <person name="Scheremetjew M."/>
            <person name="Finn R."/>
            <person name="Kale V."/>
            <person name="Holt S."/>
            <person name="Cochrane G."/>
            <person name="Meng A."/>
            <person name="Brown T."/>
            <person name="Cohen L."/>
        </authorList>
    </citation>
    <scope>NUCLEOTIDE SEQUENCE</scope>
    <source>
        <strain evidence="12">CCMP1320</strain>
    </source>
</reference>
<dbReference type="GO" id="GO:0000307">
    <property type="term" value="C:cyclin-dependent protein kinase holoenzyme complex"/>
    <property type="evidence" value="ECO:0007669"/>
    <property type="project" value="TreeGrafter"/>
</dbReference>
<evidence type="ECO:0000256" key="2">
    <source>
        <dbReference type="ARBA" id="ARBA00012409"/>
    </source>
</evidence>
<evidence type="ECO:0000256" key="8">
    <source>
        <dbReference type="ARBA" id="ARBA00049280"/>
    </source>
</evidence>
<dbReference type="CDD" id="cd07840">
    <property type="entry name" value="STKc_CDK9_like"/>
    <property type="match status" value="1"/>
</dbReference>
<dbReference type="GO" id="GO:0008353">
    <property type="term" value="F:RNA polymerase II CTD heptapeptide repeat kinase activity"/>
    <property type="evidence" value="ECO:0007669"/>
    <property type="project" value="UniProtKB-EC"/>
</dbReference>
<keyword evidence="5 9" id="KW-0547">Nucleotide-binding</keyword>
<feature type="compositionally biased region" description="Polar residues" evidence="10">
    <location>
        <begin position="592"/>
        <end position="603"/>
    </location>
</feature>
<evidence type="ECO:0000256" key="10">
    <source>
        <dbReference type="SAM" id="MobiDB-lite"/>
    </source>
</evidence>